<dbReference type="EC" id="2.3.-.-" evidence="5"/>
<dbReference type="AlphaFoldDB" id="A0ABD0YX37"/>
<feature type="transmembrane region" description="Helical" evidence="5">
    <location>
        <begin position="259"/>
        <end position="275"/>
    </location>
</feature>
<comment type="function">
    <text evidence="5">A acetyltransferase, which acetylates the inositol ring of phosphatidylinositol during biosynthesis of GPI-anchor.</text>
</comment>
<keyword evidence="5" id="KW-0808">Transferase</keyword>
<keyword evidence="2 5" id="KW-0812">Transmembrane</keyword>
<comment type="pathway">
    <text evidence="5">Glycolipid biosynthesis; glycosylphosphatidylinositol-anchor biosynthesis.</text>
</comment>
<feature type="transmembrane region" description="Helical" evidence="5">
    <location>
        <begin position="411"/>
        <end position="432"/>
    </location>
</feature>
<feature type="transmembrane region" description="Helical" evidence="5">
    <location>
        <begin position="195"/>
        <end position="214"/>
    </location>
</feature>
<feature type="transmembrane region" description="Helical" evidence="5">
    <location>
        <begin position="438"/>
        <end position="457"/>
    </location>
</feature>
<evidence type="ECO:0000256" key="2">
    <source>
        <dbReference type="ARBA" id="ARBA00022692"/>
    </source>
</evidence>
<comment type="caution">
    <text evidence="6">The sequence shown here is derived from an EMBL/GenBank/DDBJ whole genome shotgun (WGS) entry which is preliminary data.</text>
</comment>
<feature type="transmembrane region" description="Helical" evidence="5">
    <location>
        <begin position="295"/>
        <end position="312"/>
    </location>
</feature>
<keyword evidence="5" id="KW-0337">GPI-anchor biosynthesis</keyword>
<protein>
    <recommendedName>
        <fullName evidence="5">Phosphatidylinositol-glycan biosynthesis class W protein</fullName>
        <ecNumber evidence="5">2.3.-.-</ecNumber>
    </recommendedName>
</protein>
<dbReference type="GO" id="GO:0008374">
    <property type="term" value="F:O-acyltransferase activity"/>
    <property type="evidence" value="ECO:0007669"/>
    <property type="project" value="UniProtKB-ARBA"/>
</dbReference>
<feature type="transmembrane region" description="Helical" evidence="5">
    <location>
        <begin position="363"/>
        <end position="390"/>
    </location>
</feature>
<feature type="transmembrane region" description="Helical" evidence="5">
    <location>
        <begin position="165"/>
        <end position="183"/>
    </location>
</feature>
<evidence type="ECO:0000256" key="4">
    <source>
        <dbReference type="ARBA" id="ARBA00023136"/>
    </source>
</evidence>
<comment type="subcellular location">
    <subcellularLocation>
        <location evidence="5">Endoplasmic reticulum membrane</location>
        <topology evidence="5">Multi-pass membrane protein</topology>
    </subcellularLocation>
    <subcellularLocation>
        <location evidence="1">Membrane</location>
        <topology evidence="1">Multi-pass membrane protein</topology>
    </subcellularLocation>
</comment>
<evidence type="ECO:0000313" key="6">
    <source>
        <dbReference type="EMBL" id="KAL1124388.1"/>
    </source>
</evidence>
<feature type="transmembrane region" description="Helical" evidence="5">
    <location>
        <begin position="332"/>
        <end position="351"/>
    </location>
</feature>
<dbReference type="GO" id="GO:0006506">
    <property type="term" value="P:GPI anchor biosynthetic process"/>
    <property type="evidence" value="ECO:0007669"/>
    <property type="project" value="UniProtKB-KW"/>
</dbReference>
<dbReference type="GO" id="GO:0005789">
    <property type="term" value="C:endoplasmic reticulum membrane"/>
    <property type="evidence" value="ECO:0007669"/>
    <property type="project" value="UniProtKB-SubCell"/>
</dbReference>
<dbReference type="PIRSF" id="PIRSF017321">
    <property type="entry name" value="GWT1"/>
    <property type="match status" value="1"/>
</dbReference>
<dbReference type="EMBL" id="JBFDAA010000010">
    <property type="protein sequence ID" value="KAL1124388.1"/>
    <property type="molecule type" value="Genomic_DNA"/>
</dbReference>
<keyword evidence="4 5" id="KW-0472">Membrane</keyword>
<dbReference type="Proteomes" id="UP001558652">
    <property type="component" value="Unassembled WGS sequence"/>
</dbReference>
<dbReference type="PANTHER" id="PTHR20661">
    <property type="entry name" value="PHOSPHATIDYLINOSITOL-GLYCAN BIOSYNTHESIS CLASS W PROTEIN"/>
    <property type="match status" value="1"/>
</dbReference>
<sequence length="465" mass="53236">MTAFVTEDSLARSYREIHESFVANHNGTSVWENIFLIAPAPFAVFFLSCISPLIRYHPFKAILLFGLEFHYLVLSQILCFTCISDYVFLIVVSLLVVYVFTVYTFLRTQTKEDVVRILEISTVSPQRPYITYFRSLVNILTAICILAVDFRVFPRRFAKTESFGFSLMDTGVGFFIVSNAVVVKPIEIGLEGKTFLKTLLHNIPLIMLGIVRFLTTESLDYQKHVTEYGLHWNFFFTLAFVRIISSVITGLAPTKLLKWAVCIMLSYEIILYLGAKQWILSDLNRNTFLNANREGIMSIPGYISLYLLGVHLGNQFKKPNSTVKSDIRHVFIMFRTFLFLLPLTLISHSFFNISRRLVNITYILWIITLCTLFIAMLFSVELTLLVIFSLTGVNREFLTPNILKAVNCNGLIFFLLANLLTGTINLFCQTLYVGEFASMGILYVYMFVTCGFVSVLYNNSMRLKL</sequence>
<organism evidence="6 7">
    <name type="scientific">Ranatra chinensis</name>
    <dbReference type="NCBI Taxonomy" id="642074"/>
    <lineage>
        <taxon>Eukaryota</taxon>
        <taxon>Metazoa</taxon>
        <taxon>Ecdysozoa</taxon>
        <taxon>Arthropoda</taxon>
        <taxon>Hexapoda</taxon>
        <taxon>Insecta</taxon>
        <taxon>Pterygota</taxon>
        <taxon>Neoptera</taxon>
        <taxon>Paraneoptera</taxon>
        <taxon>Hemiptera</taxon>
        <taxon>Heteroptera</taxon>
        <taxon>Panheteroptera</taxon>
        <taxon>Nepomorpha</taxon>
        <taxon>Nepidae</taxon>
        <taxon>Ranatrinae</taxon>
        <taxon>Ranatra</taxon>
    </lineage>
</organism>
<feature type="transmembrane region" description="Helical" evidence="5">
    <location>
        <begin position="234"/>
        <end position="252"/>
    </location>
</feature>
<keyword evidence="5" id="KW-0012">Acyltransferase</keyword>
<evidence type="ECO:0000313" key="7">
    <source>
        <dbReference type="Proteomes" id="UP001558652"/>
    </source>
</evidence>
<feature type="transmembrane region" description="Helical" evidence="5">
    <location>
        <begin position="61"/>
        <end position="80"/>
    </location>
</feature>
<gene>
    <name evidence="6" type="ORF">AAG570_001017</name>
</gene>
<keyword evidence="5" id="KW-0256">Endoplasmic reticulum</keyword>
<comment type="similarity">
    <text evidence="5">Belongs to the PIGW family.</text>
</comment>
<feature type="transmembrane region" description="Helical" evidence="5">
    <location>
        <begin position="34"/>
        <end position="54"/>
    </location>
</feature>
<proteinExistence type="inferred from homology"/>
<dbReference type="Pfam" id="PF06423">
    <property type="entry name" value="GWT1"/>
    <property type="match status" value="1"/>
</dbReference>
<feature type="transmembrane region" description="Helical" evidence="5">
    <location>
        <begin position="86"/>
        <end position="106"/>
    </location>
</feature>
<evidence type="ECO:0000256" key="5">
    <source>
        <dbReference type="RuleBase" id="RU280819"/>
    </source>
</evidence>
<feature type="transmembrane region" description="Helical" evidence="5">
    <location>
        <begin position="136"/>
        <end position="153"/>
    </location>
</feature>
<reference evidence="6 7" key="1">
    <citation type="submission" date="2024-07" db="EMBL/GenBank/DDBJ databases">
        <title>Chromosome-level genome assembly of the water stick insect Ranatra chinensis (Heteroptera: Nepidae).</title>
        <authorList>
            <person name="Liu X."/>
        </authorList>
    </citation>
    <scope>NUCLEOTIDE SEQUENCE [LARGE SCALE GENOMIC DNA]</scope>
    <source>
        <strain evidence="6">Cailab_2021Rc</strain>
        <tissue evidence="6">Muscle</tissue>
    </source>
</reference>
<dbReference type="InterPro" id="IPR009447">
    <property type="entry name" value="PIGW/GWT1"/>
</dbReference>
<accession>A0ABD0YX37</accession>
<name>A0ABD0YX37_9HEMI</name>
<keyword evidence="3 5" id="KW-1133">Transmembrane helix</keyword>
<evidence type="ECO:0000256" key="1">
    <source>
        <dbReference type="ARBA" id="ARBA00004141"/>
    </source>
</evidence>
<evidence type="ECO:0000256" key="3">
    <source>
        <dbReference type="ARBA" id="ARBA00022989"/>
    </source>
</evidence>
<keyword evidence="7" id="KW-1185">Reference proteome</keyword>
<dbReference type="PANTHER" id="PTHR20661:SF0">
    <property type="entry name" value="PHOSPHATIDYLINOSITOL-GLYCAN BIOSYNTHESIS CLASS W PROTEIN"/>
    <property type="match status" value="1"/>
</dbReference>